<feature type="chain" id="PRO_5008691151" description="CarboxypepD_reg-like domain-containing protein" evidence="1">
    <location>
        <begin position="25"/>
        <end position="253"/>
    </location>
</feature>
<dbReference type="EMBL" id="FMAR01000008">
    <property type="protein sequence ID" value="SCC42669.1"/>
    <property type="molecule type" value="Genomic_DNA"/>
</dbReference>
<dbReference type="AlphaFoldDB" id="A0A1C4EGD6"/>
<evidence type="ECO:0000256" key="1">
    <source>
        <dbReference type="SAM" id="SignalP"/>
    </source>
</evidence>
<gene>
    <name evidence="2" type="ORF">GA0116948_10894</name>
</gene>
<dbReference type="InterPro" id="IPR008969">
    <property type="entry name" value="CarboxyPept-like_regulatory"/>
</dbReference>
<dbReference type="RefSeq" id="WP_089712704.1">
    <property type="nucleotide sequence ID" value="NZ_QCYL01000007.1"/>
</dbReference>
<organism evidence="2 3">
    <name type="scientific">Chitinophaga costaii</name>
    <dbReference type="NCBI Taxonomy" id="1335309"/>
    <lineage>
        <taxon>Bacteria</taxon>
        <taxon>Pseudomonadati</taxon>
        <taxon>Bacteroidota</taxon>
        <taxon>Chitinophagia</taxon>
        <taxon>Chitinophagales</taxon>
        <taxon>Chitinophagaceae</taxon>
        <taxon>Chitinophaga</taxon>
    </lineage>
</organism>
<sequence length="253" mass="29495">MDPANLLKTTTLLVTLLFLQLAAAAQQQLVKGTVYERSARFGMVGVSVMSTSGRGTVTDSLGHYSIRLPVTDSISFSYQGKATMKFPVRELAPNHPFDMSLHVDIHVLPTVVVQSQRIHNYRQDSIENREEYAKVFNYQRDYLTAVNGGAGINLDLLFSLKKAKRMERFRERLEADEREKYVDHRFNKDLIRQITGLQPPAIDTFMVIYRPSFEMLQTFENDYDYYKYIQDWGETFGQEWRRRYHKSAYTKSY</sequence>
<proteinExistence type="predicted"/>
<evidence type="ECO:0000313" key="2">
    <source>
        <dbReference type="EMBL" id="SCC42669.1"/>
    </source>
</evidence>
<accession>A0A1C4EGD6</accession>
<evidence type="ECO:0008006" key="4">
    <source>
        <dbReference type="Google" id="ProtNLM"/>
    </source>
</evidence>
<protein>
    <recommendedName>
        <fullName evidence="4">CarboxypepD_reg-like domain-containing protein</fullName>
    </recommendedName>
</protein>
<reference evidence="2 3" key="1">
    <citation type="submission" date="2016-08" db="EMBL/GenBank/DDBJ databases">
        <authorList>
            <person name="Seilhamer J.J."/>
        </authorList>
    </citation>
    <scope>NUCLEOTIDE SEQUENCE [LARGE SCALE GENOMIC DNA]</scope>
    <source>
        <strain evidence="2 3">A37T2</strain>
    </source>
</reference>
<dbReference type="Proteomes" id="UP000242818">
    <property type="component" value="Unassembled WGS sequence"/>
</dbReference>
<dbReference type="STRING" id="1335309.GA0116948_10894"/>
<keyword evidence="3" id="KW-1185">Reference proteome</keyword>
<feature type="signal peptide" evidence="1">
    <location>
        <begin position="1"/>
        <end position="24"/>
    </location>
</feature>
<evidence type="ECO:0000313" key="3">
    <source>
        <dbReference type="Proteomes" id="UP000242818"/>
    </source>
</evidence>
<keyword evidence="1" id="KW-0732">Signal</keyword>
<name>A0A1C4EGD6_9BACT</name>
<dbReference type="SUPFAM" id="SSF49464">
    <property type="entry name" value="Carboxypeptidase regulatory domain-like"/>
    <property type="match status" value="1"/>
</dbReference>